<gene>
    <name evidence="3" type="primary">LOC111131176</name>
</gene>
<reference evidence="3" key="1">
    <citation type="submission" date="2025-08" db="UniProtKB">
        <authorList>
            <consortium name="RefSeq"/>
        </authorList>
    </citation>
    <scope>IDENTIFICATION</scope>
    <source>
        <tissue evidence="3">Whole sample</tissue>
    </source>
</reference>
<dbReference type="InterPro" id="IPR029235">
    <property type="entry name" value="FAME"/>
</dbReference>
<keyword evidence="2" id="KW-1185">Reference proteome</keyword>
<feature type="region of interest" description="Disordered" evidence="1">
    <location>
        <begin position="1"/>
        <end position="54"/>
    </location>
</feature>
<accession>A0A8B8E257</accession>
<dbReference type="GeneID" id="111131176"/>
<feature type="compositionally biased region" description="Basic and acidic residues" evidence="1">
    <location>
        <begin position="199"/>
        <end position="208"/>
    </location>
</feature>
<feature type="compositionally biased region" description="Polar residues" evidence="1">
    <location>
        <begin position="41"/>
        <end position="53"/>
    </location>
</feature>
<feature type="compositionally biased region" description="Polar residues" evidence="1">
    <location>
        <begin position="246"/>
        <end position="273"/>
    </location>
</feature>
<feature type="compositionally biased region" description="Basic residues" evidence="1">
    <location>
        <begin position="178"/>
        <end position="187"/>
    </location>
</feature>
<feature type="region of interest" description="Disordered" evidence="1">
    <location>
        <begin position="105"/>
        <end position="153"/>
    </location>
</feature>
<evidence type="ECO:0000256" key="1">
    <source>
        <dbReference type="SAM" id="MobiDB-lite"/>
    </source>
</evidence>
<name>A0A8B8E257_CRAVI</name>
<feature type="compositionally biased region" description="Basic residues" evidence="1">
    <location>
        <begin position="115"/>
        <end position="127"/>
    </location>
</feature>
<dbReference type="AlphaFoldDB" id="A0A8B8E257"/>
<dbReference type="OrthoDB" id="6344011at2759"/>
<feature type="compositionally biased region" description="Acidic residues" evidence="1">
    <location>
        <begin position="209"/>
        <end position="225"/>
    </location>
</feature>
<sequence length="281" mass="31812">MGCSPSHVNPQGNEATTPRPMPTDRKANGHMKNGQVKKTDSNANQKDINTNNPVPKAVAFQVDLEGQETENLILKHPPIKLKRLAPLNVPTLSAEELIEKQKLADEKREKELQRKRSASKKSSRRRRELLQAKEFEEKQQQEQDKTKIDASLKTAEMLREAKLQEVRERQRIREERARRARDRHKKMANAEQEDIGTIEVEKDGHFNADDTDSWFDDGKNEDEDGFVSGTGERVYSGSLGMERDGSGSQDGHSNQNASFSHKPPSASSRLTNGHQDDFFDS</sequence>
<feature type="compositionally biased region" description="Basic and acidic residues" evidence="1">
    <location>
        <begin position="128"/>
        <end position="153"/>
    </location>
</feature>
<feature type="compositionally biased region" description="Basic and acidic residues" evidence="1">
    <location>
        <begin position="166"/>
        <end position="177"/>
    </location>
</feature>
<feature type="region of interest" description="Disordered" evidence="1">
    <location>
        <begin position="166"/>
        <end position="281"/>
    </location>
</feature>
<proteinExistence type="predicted"/>
<dbReference type="PANTHER" id="PTHR16065">
    <property type="entry name" value="COILED-COIL DOMAIN CONTAINING 198"/>
    <property type="match status" value="1"/>
</dbReference>
<feature type="compositionally biased region" description="Polar residues" evidence="1">
    <location>
        <begin position="1"/>
        <end position="16"/>
    </location>
</feature>
<dbReference type="Proteomes" id="UP000694844">
    <property type="component" value="Chromosome 4"/>
</dbReference>
<organism evidence="2 3">
    <name type="scientific">Crassostrea virginica</name>
    <name type="common">Eastern oyster</name>
    <dbReference type="NCBI Taxonomy" id="6565"/>
    <lineage>
        <taxon>Eukaryota</taxon>
        <taxon>Metazoa</taxon>
        <taxon>Spiralia</taxon>
        <taxon>Lophotrochozoa</taxon>
        <taxon>Mollusca</taxon>
        <taxon>Bivalvia</taxon>
        <taxon>Autobranchia</taxon>
        <taxon>Pteriomorphia</taxon>
        <taxon>Ostreida</taxon>
        <taxon>Ostreoidea</taxon>
        <taxon>Ostreidae</taxon>
        <taxon>Crassostrea</taxon>
    </lineage>
</organism>
<evidence type="ECO:0000313" key="2">
    <source>
        <dbReference type="Proteomes" id="UP000694844"/>
    </source>
</evidence>
<protein>
    <submittedName>
        <fullName evidence="3">Ensconsin-like</fullName>
    </submittedName>
</protein>
<dbReference type="KEGG" id="cvn:111131176"/>
<dbReference type="PANTHER" id="PTHR16065:SF2">
    <property type="entry name" value="COILED-COIL DOMAIN CONTAINING 198"/>
    <property type="match status" value="1"/>
</dbReference>
<feature type="compositionally biased region" description="Basic and acidic residues" evidence="1">
    <location>
        <begin position="105"/>
        <end position="114"/>
    </location>
</feature>
<evidence type="ECO:0000313" key="3">
    <source>
        <dbReference type="RefSeq" id="XP_022334295.1"/>
    </source>
</evidence>
<dbReference type="RefSeq" id="XP_022334295.1">
    <property type="nucleotide sequence ID" value="XM_022478587.1"/>
</dbReference>